<keyword evidence="5" id="KW-1185">Reference proteome</keyword>
<evidence type="ECO:0000259" key="3">
    <source>
        <dbReference type="Pfam" id="PF19327"/>
    </source>
</evidence>
<dbReference type="PANTHER" id="PTHR38420:SF3">
    <property type="entry name" value="5',5'''-P-1,P-4-TETRAPHOSPHATE PHOSPHORYLASE 2"/>
    <property type="match status" value="1"/>
</dbReference>
<evidence type="ECO:0000259" key="2">
    <source>
        <dbReference type="Pfam" id="PF09830"/>
    </source>
</evidence>
<dbReference type="RefSeq" id="XP_007804291.1">
    <property type="nucleotide sequence ID" value="XM_007806100.1"/>
</dbReference>
<feature type="domain" description="Ap4A phosphorylase 1/2 N-terminal" evidence="3">
    <location>
        <begin position="48"/>
        <end position="192"/>
    </location>
</feature>
<feature type="region of interest" description="Disordered" evidence="1">
    <location>
        <begin position="72"/>
        <end position="98"/>
    </location>
</feature>
<dbReference type="SUPFAM" id="SSF54197">
    <property type="entry name" value="HIT-like"/>
    <property type="match status" value="1"/>
</dbReference>
<protein>
    <submittedName>
        <fullName evidence="4">Uncharacterized protein</fullName>
    </submittedName>
</protein>
<reference evidence="5" key="1">
    <citation type="journal article" date="2014" name="BMC Genomics">
        <title>Genome characteristics reveal the impact of lichenization on lichen-forming fungus Endocarpon pusillum Hedwig (Verrucariales, Ascomycota).</title>
        <authorList>
            <person name="Wang Y.-Y."/>
            <person name="Liu B."/>
            <person name="Zhang X.-Y."/>
            <person name="Zhou Q.-M."/>
            <person name="Zhang T."/>
            <person name="Li H."/>
            <person name="Yu Y.-F."/>
            <person name="Zhang X.-L."/>
            <person name="Hao X.-Y."/>
            <person name="Wang M."/>
            <person name="Wang L."/>
            <person name="Wei J.-C."/>
        </authorList>
    </citation>
    <scope>NUCLEOTIDE SEQUENCE [LARGE SCALE GENOMIC DNA]</scope>
    <source>
        <strain evidence="5">Z07020 / HMAS-L-300199</strain>
    </source>
</reference>
<evidence type="ECO:0000256" key="1">
    <source>
        <dbReference type="SAM" id="MobiDB-lite"/>
    </source>
</evidence>
<dbReference type="GO" id="GO:0003877">
    <property type="term" value="F:ATP:ADP adenylyltransferase activity"/>
    <property type="evidence" value="ECO:0007669"/>
    <property type="project" value="InterPro"/>
</dbReference>
<evidence type="ECO:0000313" key="5">
    <source>
        <dbReference type="Proteomes" id="UP000019373"/>
    </source>
</evidence>
<dbReference type="EMBL" id="KE721353">
    <property type="protein sequence ID" value="ERF70256.1"/>
    <property type="molecule type" value="Genomic_DNA"/>
</dbReference>
<dbReference type="Proteomes" id="UP000019373">
    <property type="component" value="Unassembled WGS sequence"/>
</dbReference>
<gene>
    <name evidence="4" type="ORF">EPUS_00444</name>
</gene>
<evidence type="ECO:0000313" key="4">
    <source>
        <dbReference type="EMBL" id="ERF70256.1"/>
    </source>
</evidence>
<dbReference type="Pfam" id="PF19327">
    <property type="entry name" value="Ap4A_phos_N"/>
    <property type="match status" value="1"/>
</dbReference>
<dbReference type="Pfam" id="PF09830">
    <property type="entry name" value="ATP_transf"/>
    <property type="match status" value="1"/>
</dbReference>
<dbReference type="OrthoDB" id="10267950at2759"/>
<dbReference type="InterPro" id="IPR009163">
    <property type="entry name" value="Ap4A_phos1/2"/>
</dbReference>
<dbReference type="Gene3D" id="3.30.428.70">
    <property type="match status" value="1"/>
</dbReference>
<proteinExistence type="predicted"/>
<dbReference type="InterPro" id="IPR036265">
    <property type="entry name" value="HIT-like_sf"/>
</dbReference>
<sequence length="368" mass="40497">MKLDLAEPLNRLVGSKYLSAKSSGSLVFSPTELTIIYSRSGIPVISSSTTTSMLLDLIPVQFQLRYCPALSKKPGASKPESGASQPKSKPDPFENPKGLLVTRLPDQSHGTHNLVLNKYPVIPRHSILSTIEFKKQTDFLEDQDLEVTYSCLQLWEAESTDEVMSRLFAFFNSGEHSGASQNRRHLQILPVRDMMGPESQKPEWKPLIDLLMTEPLPDQPSILRNPLLPFCHYAMRIPPSPGAGILNQIYQCLYDRASSSLQSWNEECSPEQTALNSYAGEASISYNLAMTTQAMAICPRRSETAVVPTANGEGSVAVNGTILAGTLMVKEKSEWDAIRQGQVVIDEVLAEIGIPQSSYSGRPSSTRL</sequence>
<dbReference type="GO" id="GO:0005524">
    <property type="term" value="F:ATP binding"/>
    <property type="evidence" value="ECO:0007669"/>
    <property type="project" value="InterPro"/>
</dbReference>
<dbReference type="eggNOG" id="ENOG502QRAQ">
    <property type="taxonomic scope" value="Eukaryota"/>
</dbReference>
<accession>U1GEU8</accession>
<dbReference type="AlphaFoldDB" id="U1GEU8"/>
<feature type="domain" description="ATP adenylyltransferase C-terminal" evidence="2">
    <location>
        <begin position="228"/>
        <end position="355"/>
    </location>
</feature>
<dbReference type="HOGENOM" id="CLU_049915_2_1_1"/>
<name>U1GEU8_ENDPU</name>
<dbReference type="GO" id="GO:0009117">
    <property type="term" value="P:nucleotide metabolic process"/>
    <property type="evidence" value="ECO:0007669"/>
    <property type="project" value="InterPro"/>
</dbReference>
<dbReference type="PANTHER" id="PTHR38420">
    <property type="entry name" value="AP-4-A PHOSPHORYLASE II"/>
    <property type="match status" value="1"/>
</dbReference>
<dbReference type="InterPro" id="IPR043171">
    <property type="entry name" value="Ap4A_phos1/2-like"/>
</dbReference>
<dbReference type="InterPro" id="IPR045759">
    <property type="entry name" value="Ap4A_phos1/2_N"/>
</dbReference>
<organism evidence="4 5">
    <name type="scientific">Endocarpon pusillum (strain Z07020 / HMAS-L-300199)</name>
    <name type="common">Lichen-forming fungus</name>
    <dbReference type="NCBI Taxonomy" id="1263415"/>
    <lineage>
        <taxon>Eukaryota</taxon>
        <taxon>Fungi</taxon>
        <taxon>Dikarya</taxon>
        <taxon>Ascomycota</taxon>
        <taxon>Pezizomycotina</taxon>
        <taxon>Eurotiomycetes</taxon>
        <taxon>Chaetothyriomycetidae</taxon>
        <taxon>Verrucariales</taxon>
        <taxon>Verrucariaceae</taxon>
        <taxon>Endocarpon</taxon>
    </lineage>
</organism>
<dbReference type="GeneID" id="19235506"/>
<dbReference type="OMA" id="DPFENPP"/>
<dbReference type="InterPro" id="IPR019200">
    <property type="entry name" value="ATP_adenylylTrfase_C"/>
</dbReference>